<sequence length="187" mass="21565">MTKFHGRWVTGFILIFLDINILIDLLPDFIGWMLIGAAFSEGKGEAAAWGKWSAIVASVLSMPLVLQGFSTLPQGSDIPMWLQIIYFALPFAEFLAYAAFFIVSDQLLERQKRSRFSIIILGYLLIWILWQHVNMHFVLEDAEITTLFLGLTGIVLMFCFFINIIVRHKEWKRKQLDSRLMTEITES</sequence>
<evidence type="ECO:0000313" key="3">
    <source>
        <dbReference type="Proteomes" id="UP000030437"/>
    </source>
</evidence>
<proteinExistence type="predicted"/>
<keyword evidence="1" id="KW-0812">Transmembrane</keyword>
<dbReference type="RefSeq" id="WP_036154983.1">
    <property type="nucleotide sequence ID" value="NZ_AVCX01000005.1"/>
</dbReference>
<dbReference type="AlphaFoldDB" id="A0A0A3JBH2"/>
<keyword evidence="1" id="KW-0472">Membrane</keyword>
<dbReference type="EMBL" id="JPVP01000056">
    <property type="protein sequence ID" value="KGR84362.1"/>
    <property type="molecule type" value="Genomic_DNA"/>
</dbReference>
<feature type="transmembrane region" description="Helical" evidence="1">
    <location>
        <begin position="145"/>
        <end position="166"/>
    </location>
</feature>
<feature type="transmembrane region" description="Helical" evidence="1">
    <location>
        <begin position="116"/>
        <end position="133"/>
    </location>
</feature>
<comment type="caution">
    <text evidence="2">The sequence shown here is derived from an EMBL/GenBank/DDBJ whole genome shotgun (WGS) entry which is preliminary data.</text>
</comment>
<feature type="transmembrane region" description="Helical" evidence="1">
    <location>
        <begin position="12"/>
        <end position="40"/>
    </location>
</feature>
<evidence type="ECO:0000256" key="1">
    <source>
        <dbReference type="SAM" id="Phobius"/>
    </source>
</evidence>
<dbReference type="STRING" id="1220589.CD32_12265"/>
<feature type="transmembrane region" description="Helical" evidence="1">
    <location>
        <begin position="84"/>
        <end position="104"/>
    </location>
</feature>
<keyword evidence="3" id="KW-1185">Reference proteome</keyword>
<keyword evidence="1" id="KW-1133">Transmembrane helix</keyword>
<organism evidence="2 3">
    <name type="scientific">Lysinibacillus odysseyi 34hs-1 = NBRC 100172</name>
    <dbReference type="NCBI Taxonomy" id="1220589"/>
    <lineage>
        <taxon>Bacteria</taxon>
        <taxon>Bacillati</taxon>
        <taxon>Bacillota</taxon>
        <taxon>Bacilli</taxon>
        <taxon>Bacillales</taxon>
        <taxon>Bacillaceae</taxon>
        <taxon>Lysinibacillus</taxon>
    </lineage>
</organism>
<protein>
    <submittedName>
        <fullName evidence="2">Uncharacterized protein</fullName>
    </submittedName>
</protein>
<accession>A0A0A3JBH2</accession>
<gene>
    <name evidence="2" type="ORF">CD32_12265</name>
</gene>
<reference evidence="2 3" key="1">
    <citation type="submission" date="2014-02" db="EMBL/GenBank/DDBJ databases">
        <title>Draft genome sequence of Lysinibacillus odysseyi NBRC 100172.</title>
        <authorList>
            <person name="Zhang F."/>
            <person name="Wang G."/>
            <person name="Zhang L."/>
        </authorList>
    </citation>
    <scope>NUCLEOTIDE SEQUENCE [LARGE SCALE GENOMIC DNA]</scope>
    <source>
        <strain evidence="2 3">NBRC 100172</strain>
    </source>
</reference>
<dbReference type="Proteomes" id="UP000030437">
    <property type="component" value="Unassembled WGS sequence"/>
</dbReference>
<name>A0A0A3JBH2_9BACI</name>
<evidence type="ECO:0000313" key="2">
    <source>
        <dbReference type="EMBL" id="KGR84362.1"/>
    </source>
</evidence>